<reference evidence="8" key="1">
    <citation type="journal article" date="2019" name="Int. J. Syst. Evol. Microbiol.">
        <title>The Global Catalogue of Microorganisms (GCM) 10K type strain sequencing project: providing services to taxonomists for standard genome sequencing and annotation.</title>
        <authorList>
            <consortium name="The Broad Institute Genomics Platform"/>
            <consortium name="The Broad Institute Genome Sequencing Center for Infectious Disease"/>
            <person name="Wu L."/>
            <person name="Ma J."/>
        </authorList>
    </citation>
    <scope>NUCLEOTIDE SEQUENCE [LARGE SCALE GENOMIC DNA]</scope>
    <source>
        <strain evidence="8">KCTC 12848</strain>
    </source>
</reference>
<name>A0ABW5EEA7_9GAMM</name>
<evidence type="ECO:0000256" key="5">
    <source>
        <dbReference type="ARBA" id="ARBA00022906"/>
    </source>
</evidence>
<keyword evidence="5" id="KW-0862">Zinc</keyword>
<dbReference type="Proteomes" id="UP001597425">
    <property type="component" value="Unassembled WGS sequence"/>
</dbReference>
<evidence type="ECO:0000256" key="1">
    <source>
        <dbReference type="ARBA" id="ARBA00011028"/>
    </source>
</evidence>
<evidence type="ECO:0000313" key="8">
    <source>
        <dbReference type="Proteomes" id="UP001597425"/>
    </source>
</evidence>
<comment type="caution">
    <text evidence="7">The sequence shown here is derived from an EMBL/GenBank/DDBJ whole genome shotgun (WGS) entry which is preliminary data.</text>
</comment>
<dbReference type="SUPFAM" id="SSF53807">
    <property type="entry name" value="Helical backbone' metal receptor"/>
    <property type="match status" value="1"/>
</dbReference>
<organism evidence="7 8">
    <name type="scientific">Microbulbifer halophilus</name>
    <dbReference type="NCBI Taxonomy" id="453963"/>
    <lineage>
        <taxon>Bacteria</taxon>
        <taxon>Pseudomonadati</taxon>
        <taxon>Pseudomonadota</taxon>
        <taxon>Gammaproteobacteria</taxon>
        <taxon>Cellvibrionales</taxon>
        <taxon>Microbulbiferaceae</taxon>
        <taxon>Microbulbifer</taxon>
    </lineage>
</organism>
<dbReference type="InterPro" id="IPR006127">
    <property type="entry name" value="ZnuA-like"/>
</dbReference>
<dbReference type="Pfam" id="PF01297">
    <property type="entry name" value="ZnuA"/>
    <property type="match status" value="1"/>
</dbReference>
<accession>A0ABW5EEA7</accession>
<evidence type="ECO:0000256" key="2">
    <source>
        <dbReference type="ARBA" id="ARBA00015915"/>
    </source>
</evidence>
<feature type="signal peptide" evidence="6">
    <location>
        <begin position="1"/>
        <end position="21"/>
    </location>
</feature>
<keyword evidence="5" id="KW-0864">Zinc transport</keyword>
<evidence type="ECO:0000256" key="4">
    <source>
        <dbReference type="ARBA" id="ARBA00022729"/>
    </source>
</evidence>
<dbReference type="Gene3D" id="3.40.50.1980">
    <property type="entry name" value="Nitrogenase molybdenum iron protein domain"/>
    <property type="match status" value="1"/>
</dbReference>
<evidence type="ECO:0000256" key="6">
    <source>
        <dbReference type="SAM" id="SignalP"/>
    </source>
</evidence>
<dbReference type="RefSeq" id="WP_265723387.1">
    <property type="nucleotide sequence ID" value="NZ_JAPIVK010000048.1"/>
</dbReference>
<gene>
    <name evidence="7" type="ORF">ACFSKX_14330</name>
</gene>
<keyword evidence="5" id="KW-0406">Ion transport</keyword>
<dbReference type="InterPro" id="IPR050492">
    <property type="entry name" value="Bact_metal-bind_prot9"/>
</dbReference>
<evidence type="ECO:0000313" key="7">
    <source>
        <dbReference type="EMBL" id="MFD2311602.1"/>
    </source>
</evidence>
<dbReference type="PROSITE" id="PS51257">
    <property type="entry name" value="PROKAR_LIPOPROTEIN"/>
    <property type="match status" value="1"/>
</dbReference>
<keyword evidence="8" id="KW-1185">Reference proteome</keyword>
<dbReference type="PANTHER" id="PTHR42953:SF3">
    <property type="entry name" value="HIGH-AFFINITY ZINC UPTAKE SYSTEM PROTEIN ZNUA"/>
    <property type="match status" value="1"/>
</dbReference>
<comment type="similarity">
    <text evidence="1">Belongs to the bacterial solute-binding protein 9 family.</text>
</comment>
<keyword evidence="3" id="KW-0813">Transport</keyword>
<protein>
    <recommendedName>
        <fullName evidence="2">High-affinity zinc uptake system protein ZnuA</fullName>
    </recommendedName>
</protein>
<sequence>MKFPQFPFSLFTLSVAAVILAACGRPAPDTSSELVVSVRPLALIAREIVDPETPVRVLVRGDDPHHYAPTVSDRAALERARLAIWLGPQLEGVLAKQMALLPAERQLQLLDAGGYEYGGASADDPHLWLRPRNAAVMAAHIAERLAELQPQRADTYRQRARNFSRAMANLQKVQNRALWAYREVPIVVTHDAYGHFFGPAGIDTRALSDSGQSQRGARTLLELQGAGDGCLFGEAPANDRDRRTAQNLGLRYAPLDPLATDLAADAGYRDLQQQLLADARRCLAWVPDRAAGAD</sequence>
<keyword evidence="4 6" id="KW-0732">Signal</keyword>
<proteinExistence type="inferred from homology"/>
<dbReference type="EMBL" id="JBHUJD010000020">
    <property type="protein sequence ID" value="MFD2311602.1"/>
    <property type="molecule type" value="Genomic_DNA"/>
</dbReference>
<feature type="chain" id="PRO_5045064820" description="High-affinity zinc uptake system protein ZnuA" evidence="6">
    <location>
        <begin position="22"/>
        <end position="294"/>
    </location>
</feature>
<dbReference type="PANTHER" id="PTHR42953">
    <property type="entry name" value="HIGH-AFFINITY ZINC UPTAKE SYSTEM PROTEIN ZNUA-RELATED"/>
    <property type="match status" value="1"/>
</dbReference>
<evidence type="ECO:0000256" key="3">
    <source>
        <dbReference type="ARBA" id="ARBA00022448"/>
    </source>
</evidence>